<dbReference type="AlphaFoldDB" id="A0A6N3G3C2"/>
<organism evidence="1">
    <name type="scientific">Clostridium paraputrificum</name>
    <dbReference type="NCBI Taxonomy" id="29363"/>
    <lineage>
        <taxon>Bacteria</taxon>
        <taxon>Bacillati</taxon>
        <taxon>Bacillota</taxon>
        <taxon>Clostridia</taxon>
        <taxon>Eubacteriales</taxon>
        <taxon>Clostridiaceae</taxon>
        <taxon>Clostridium</taxon>
    </lineage>
</organism>
<proteinExistence type="predicted"/>
<sequence>MESDASRSIKVKTENKIKDEDEVCSPCRMLYPLM</sequence>
<protein>
    <submittedName>
        <fullName evidence="1">Uncharacterized protein</fullName>
    </submittedName>
</protein>
<name>A0A6N3G3C2_9CLOT</name>
<evidence type="ECO:0000313" key="1">
    <source>
        <dbReference type="EMBL" id="VYU58620.1"/>
    </source>
</evidence>
<reference evidence="1" key="1">
    <citation type="submission" date="2019-11" db="EMBL/GenBank/DDBJ databases">
        <authorList>
            <person name="Feng L."/>
        </authorList>
    </citation>
    <scope>NUCLEOTIDE SEQUENCE</scope>
    <source>
        <strain evidence="1">CParaputrificumLFYP93</strain>
    </source>
</reference>
<gene>
    <name evidence="1" type="ORF">CPLFYP93_02844</name>
</gene>
<dbReference type="EMBL" id="CACRTV010000071">
    <property type="protein sequence ID" value="VYU58620.1"/>
    <property type="molecule type" value="Genomic_DNA"/>
</dbReference>
<accession>A0A6N3G3C2</accession>